<organism evidence="2 3">
    <name type="scientific">Thermomonospora echinospora</name>
    <dbReference type="NCBI Taxonomy" id="1992"/>
    <lineage>
        <taxon>Bacteria</taxon>
        <taxon>Bacillati</taxon>
        <taxon>Actinomycetota</taxon>
        <taxon>Actinomycetes</taxon>
        <taxon>Streptosporangiales</taxon>
        <taxon>Thermomonosporaceae</taxon>
        <taxon>Thermomonospora</taxon>
    </lineage>
</organism>
<reference evidence="3" key="1">
    <citation type="submission" date="2016-10" db="EMBL/GenBank/DDBJ databases">
        <authorList>
            <person name="Varghese N."/>
            <person name="Submissions S."/>
        </authorList>
    </citation>
    <scope>NUCLEOTIDE SEQUENCE [LARGE SCALE GENOMIC DNA]</scope>
    <source>
        <strain evidence="3">DSM 43163</strain>
    </source>
</reference>
<evidence type="ECO:0000256" key="1">
    <source>
        <dbReference type="SAM" id="MobiDB-lite"/>
    </source>
</evidence>
<protein>
    <recommendedName>
        <fullName evidence="4">DivIVA domain-containing protein</fullName>
    </recommendedName>
</protein>
<evidence type="ECO:0000313" key="3">
    <source>
        <dbReference type="Proteomes" id="UP000236723"/>
    </source>
</evidence>
<feature type="compositionally biased region" description="Low complexity" evidence="1">
    <location>
        <begin position="134"/>
        <end position="143"/>
    </location>
</feature>
<evidence type="ECO:0000313" key="2">
    <source>
        <dbReference type="EMBL" id="SEG42226.1"/>
    </source>
</evidence>
<proteinExistence type="predicted"/>
<dbReference type="RefSeq" id="WP_146087363.1">
    <property type="nucleotide sequence ID" value="NZ_FNVO01000005.1"/>
</dbReference>
<dbReference type="OrthoDB" id="3541471at2"/>
<evidence type="ECO:0008006" key="4">
    <source>
        <dbReference type="Google" id="ProtNLM"/>
    </source>
</evidence>
<accession>A0A1H6A3A3</accession>
<feature type="region of interest" description="Disordered" evidence="1">
    <location>
        <begin position="98"/>
        <end position="166"/>
    </location>
</feature>
<sequence>MLVVLALAGLAVLAAVVVLAMGRGGELTEVHADHPPLRMPTGRRLTGTDVALLRLPHGIWGYQVDVTDEVLHRLAYALSERDARVAALEAQLAELHYRPARHDDPGPWDDPQPVPWEEAPAGDRHDDPDDGEPAAESAESAEPAQDDDLVGRHAGDLPGAPGKEAG</sequence>
<gene>
    <name evidence="2" type="ORF">SAMN04489712_105124</name>
</gene>
<dbReference type="EMBL" id="FNVO01000005">
    <property type="protein sequence ID" value="SEG42226.1"/>
    <property type="molecule type" value="Genomic_DNA"/>
</dbReference>
<dbReference type="AlphaFoldDB" id="A0A1H6A3A3"/>
<dbReference type="Proteomes" id="UP000236723">
    <property type="component" value="Unassembled WGS sequence"/>
</dbReference>
<name>A0A1H6A3A3_9ACTN</name>
<keyword evidence="3" id="KW-1185">Reference proteome</keyword>